<evidence type="ECO:0000313" key="1">
    <source>
        <dbReference type="EMBL" id="VAW78394.1"/>
    </source>
</evidence>
<accession>A0A3B0ZAG8</accession>
<proteinExistence type="predicted"/>
<dbReference type="AlphaFoldDB" id="A0A3B0ZAG8"/>
<gene>
    <name evidence="1" type="ORF">MNBD_GAMMA13-953</name>
</gene>
<dbReference type="EMBL" id="UOFK01000152">
    <property type="protein sequence ID" value="VAW78394.1"/>
    <property type="molecule type" value="Genomic_DNA"/>
</dbReference>
<sequence length="137" mass="15696">MQSDNQAYEKIVSSYYEAKNLGEYLELLSKSYHDDEMKRYGESKISQRYLNAEKFFEGALKDIELGSLQIIRVEVISSTKVIVHVNAEIVRKGETNVNSTLFPLIFERGHWLIAMAPLPDSPSALLNIRKRMQDIGN</sequence>
<evidence type="ECO:0008006" key="2">
    <source>
        <dbReference type="Google" id="ProtNLM"/>
    </source>
</evidence>
<reference evidence="1" key="1">
    <citation type="submission" date="2018-06" db="EMBL/GenBank/DDBJ databases">
        <authorList>
            <person name="Zhirakovskaya E."/>
        </authorList>
    </citation>
    <scope>NUCLEOTIDE SEQUENCE</scope>
</reference>
<protein>
    <recommendedName>
        <fullName evidence="2">Nuclear transport factor 2 family protein</fullName>
    </recommendedName>
</protein>
<name>A0A3B0ZAG8_9ZZZZ</name>
<organism evidence="1">
    <name type="scientific">hydrothermal vent metagenome</name>
    <dbReference type="NCBI Taxonomy" id="652676"/>
    <lineage>
        <taxon>unclassified sequences</taxon>
        <taxon>metagenomes</taxon>
        <taxon>ecological metagenomes</taxon>
    </lineage>
</organism>